<feature type="region of interest" description="Disordered" evidence="1">
    <location>
        <begin position="164"/>
        <end position="259"/>
    </location>
</feature>
<proteinExistence type="predicted"/>
<sequence length="555" mass="56046">MPGAALVYSLQPDAPGRSQNQRLGLGVDGYLQVTSSARGVELVGPDGAVDIPVTVTNVGGRTVDVPTLRLTAPHGARWAQPDPVTAPGWTCGPPQPSYEPGPGGDTVVCTGARLLAGSDLQVSARLVKNGMSEHGDLGTAELAIETPGVDGPFPAAKVGVTALPYGTDPTPTPSVTPTPMPSVTPTPTPSVTPTPTPTPTPSVEPTPTPSVTPTPTPSVEPTPTPSVTPTPTPSVTPTPTPTDSPTPPPTPRYSTPAGGYAVTEIGAPLLTCTTRGSGDTCAAVLAGTSDSDDVSLTPLNAAGGDSVSSSATLDLPAGRQVAWAGLYWASNSVHPRANPLPTVDRIEVRPPGAAAYAPVTGRVTVLAQHGSGRPSEFQAFADVTALVSQHRGGVWSVADIAELREGSLVDAYAGWALVVVYADASGGQVAVHDTPLRVADVTGPSLTVATQPGGSTRVGVVAWEGDRGLRGDQLLLDGFPLTPKRAGAAVGSPDNAFDSTATGYAFPNSLLVDAKGFSRVTTAGSTATLTPTSAAPDDDDYVVGVVTVETRPAAR</sequence>
<reference evidence="2 3" key="1">
    <citation type="submission" date="2013-10" db="EMBL/GenBank/DDBJ databases">
        <authorList>
            <person name="Wang G."/>
            <person name="Zhuang W."/>
        </authorList>
    </citation>
    <scope>NUCLEOTIDE SEQUENCE [LARGE SCALE GENOMIC DNA]</scope>
    <source>
        <strain evidence="2 3">DSM 20118</strain>
    </source>
</reference>
<comment type="caution">
    <text evidence="2">The sequence shown here is derived from an EMBL/GenBank/DDBJ whole genome shotgun (WGS) entry which is preliminary data.</text>
</comment>
<accession>A0A0A0B985</accession>
<dbReference type="RefSeq" id="WP_034627747.1">
    <property type="nucleotide sequence ID" value="NZ_AXNT01000036.1"/>
</dbReference>
<organism evidence="2 3">
    <name type="scientific">Cellulomonas cellasea DSM 20118</name>
    <dbReference type="NCBI Taxonomy" id="1408250"/>
    <lineage>
        <taxon>Bacteria</taxon>
        <taxon>Bacillati</taxon>
        <taxon>Actinomycetota</taxon>
        <taxon>Actinomycetes</taxon>
        <taxon>Micrococcales</taxon>
        <taxon>Cellulomonadaceae</taxon>
        <taxon>Cellulomonas</taxon>
    </lineage>
</organism>
<dbReference type="STRING" id="1408250.Q760_11375"/>
<evidence type="ECO:0000256" key="1">
    <source>
        <dbReference type="SAM" id="MobiDB-lite"/>
    </source>
</evidence>
<gene>
    <name evidence="2" type="ORF">Q760_11375</name>
</gene>
<keyword evidence="3" id="KW-1185">Reference proteome</keyword>
<dbReference type="EMBL" id="AXNT01000036">
    <property type="protein sequence ID" value="KGM02763.1"/>
    <property type="molecule type" value="Genomic_DNA"/>
</dbReference>
<feature type="compositionally biased region" description="Pro residues" evidence="1">
    <location>
        <begin position="170"/>
        <end position="251"/>
    </location>
</feature>
<dbReference type="Proteomes" id="UP000029833">
    <property type="component" value="Unassembled WGS sequence"/>
</dbReference>
<evidence type="ECO:0000313" key="3">
    <source>
        <dbReference type="Proteomes" id="UP000029833"/>
    </source>
</evidence>
<evidence type="ECO:0000313" key="2">
    <source>
        <dbReference type="EMBL" id="KGM02763.1"/>
    </source>
</evidence>
<evidence type="ECO:0008006" key="4">
    <source>
        <dbReference type="Google" id="ProtNLM"/>
    </source>
</evidence>
<dbReference type="AlphaFoldDB" id="A0A0A0B985"/>
<name>A0A0A0B985_9CELL</name>
<protein>
    <recommendedName>
        <fullName evidence="4">DUF11 domain-containing protein</fullName>
    </recommendedName>
</protein>